<organism evidence="3 4">
    <name type="scientific">Podospora australis</name>
    <dbReference type="NCBI Taxonomy" id="1536484"/>
    <lineage>
        <taxon>Eukaryota</taxon>
        <taxon>Fungi</taxon>
        <taxon>Dikarya</taxon>
        <taxon>Ascomycota</taxon>
        <taxon>Pezizomycotina</taxon>
        <taxon>Sordariomycetes</taxon>
        <taxon>Sordariomycetidae</taxon>
        <taxon>Sordariales</taxon>
        <taxon>Podosporaceae</taxon>
        <taxon>Podospora</taxon>
    </lineage>
</organism>
<gene>
    <name evidence="3" type="ORF">QBC35DRAFT_539346</name>
</gene>
<comment type="caution">
    <text evidence="3">The sequence shown here is derived from an EMBL/GenBank/DDBJ whole genome shotgun (WGS) entry which is preliminary data.</text>
</comment>
<keyword evidence="1" id="KW-0732">Signal</keyword>
<dbReference type="EMBL" id="MU864474">
    <property type="protein sequence ID" value="KAK4184786.1"/>
    <property type="molecule type" value="Genomic_DNA"/>
</dbReference>
<sequence length="213" mass="24252">MLIFTILLALAGLLPSSQCVPVNDYFVGSEPVSTPFGDVYMPIGSVMWNDDPYTYYVNRSIPNGNLTAKHHPPPQNWNSSIIPRGNQAAEVKKCDEGYVRWVNQATRASPWLHDCEQMVRNLRAHGATWTLLQSDRQRRIADYATCAFGVELRQYLVAYIGDEDIAFVVHNAYYNREGCGFKFPDEDDIRLGCKGMMGCAPYYGHIWYGIYHR</sequence>
<reference evidence="3" key="1">
    <citation type="journal article" date="2023" name="Mol. Phylogenet. Evol.">
        <title>Genome-scale phylogeny and comparative genomics of the fungal order Sordariales.</title>
        <authorList>
            <person name="Hensen N."/>
            <person name="Bonometti L."/>
            <person name="Westerberg I."/>
            <person name="Brannstrom I.O."/>
            <person name="Guillou S."/>
            <person name="Cros-Aarteil S."/>
            <person name="Calhoun S."/>
            <person name="Haridas S."/>
            <person name="Kuo A."/>
            <person name="Mondo S."/>
            <person name="Pangilinan J."/>
            <person name="Riley R."/>
            <person name="LaButti K."/>
            <person name="Andreopoulos B."/>
            <person name="Lipzen A."/>
            <person name="Chen C."/>
            <person name="Yan M."/>
            <person name="Daum C."/>
            <person name="Ng V."/>
            <person name="Clum A."/>
            <person name="Steindorff A."/>
            <person name="Ohm R.A."/>
            <person name="Martin F."/>
            <person name="Silar P."/>
            <person name="Natvig D.O."/>
            <person name="Lalanne C."/>
            <person name="Gautier V."/>
            <person name="Ament-Velasquez S.L."/>
            <person name="Kruys A."/>
            <person name="Hutchinson M.I."/>
            <person name="Powell A.J."/>
            <person name="Barry K."/>
            <person name="Miller A.N."/>
            <person name="Grigoriev I.V."/>
            <person name="Debuchy R."/>
            <person name="Gladieux P."/>
            <person name="Hiltunen Thoren M."/>
            <person name="Johannesson H."/>
        </authorList>
    </citation>
    <scope>NUCLEOTIDE SEQUENCE</scope>
    <source>
        <strain evidence="3">PSN309</strain>
    </source>
</reference>
<accession>A0AAN6WNY2</accession>
<evidence type="ECO:0000259" key="2">
    <source>
        <dbReference type="Pfam" id="PF14856"/>
    </source>
</evidence>
<dbReference type="InterPro" id="IPR029226">
    <property type="entry name" value="Ecp2-like"/>
</dbReference>
<proteinExistence type="predicted"/>
<feature type="signal peptide" evidence="1">
    <location>
        <begin position="1"/>
        <end position="19"/>
    </location>
</feature>
<dbReference type="AlphaFoldDB" id="A0AAN6WNY2"/>
<keyword evidence="4" id="KW-1185">Reference proteome</keyword>
<protein>
    <recommendedName>
        <fullName evidence="2">Ecp2 effector protein-like domain-containing protein</fullName>
    </recommendedName>
</protein>
<dbReference type="Pfam" id="PF14856">
    <property type="entry name" value="Hce2"/>
    <property type="match status" value="1"/>
</dbReference>
<name>A0AAN6WNY2_9PEZI</name>
<evidence type="ECO:0000256" key="1">
    <source>
        <dbReference type="SAM" id="SignalP"/>
    </source>
</evidence>
<dbReference type="Proteomes" id="UP001302126">
    <property type="component" value="Unassembled WGS sequence"/>
</dbReference>
<reference evidence="3" key="2">
    <citation type="submission" date="2023-05" db="EMBL/GenBank/DDBJ databases">
        <authorList>
            <consortium name="Lawrence Berkeley National Laboratory"/>
            <person name="Steindorff A."/>
            <person name="Hensen N."/>
            <person name="Bonometti L."/>
            <person name="Westerberg I."/>
            <person name="Brannstrom I.O."/>
            <person name="Guillou S."/>
            <person name="Cros-Aarteil S."/>
            <person name="Calhoun S."/>
            <person name="Haridas S."/>
            <person name="Kuo A."/>
            <person name="Mondo S."/>
            <person name="Pangilinan J."/>
            <person name="Riley R."/>
            <person name="Labutti K."/>
            <person name="Andreopoulos B."/>
            <person name="Lipzen A."/>
            <person name="Chen C."/>
            <person name="Yanf M."/>
            <person name="Daum C."/>
            <person name="Ng V."/>
            <person name="Clum A."/>
            <person name="Ohm R."/>
            <person name="Martin F."/>
            <person name="Silar P."/>
            <person name="Natvig D."/>
            <person name="Lalanne C."/>
            <person name="Gautier V."/>
            <person name="Ament-Velasquez S.L."/>
            <person name="Kruys A."/>
            <person name="Hutchinson M.I."/>
            <person name="Powell A.J."/>
            <person name="Barry K."/>
            <person name="Miller A.N."/>
            <person name="Grigoriev I.V."/>
            <person name="Debuchy R."/>
            <person name="Gladieux P."/>
            <person name="Thoren M.H."/>
            <person name="Johannesson H."/>
        </authorList>
    </citation>
    <scope>NUCLEOTIDE SEQUENCE</scope>
    <source>
        <strain evidence="3">PSN309</strain>
    </source>
</reference>
<feature type="domain" description="Ecp2 effector protein-like" evidence="2">
    <location>
        <begin position="94"/>
        <end position="199"/>
    </location>
</feature>
<evidence type="ECO:0000313" key="3">
    <source>
        <dbReference type="EMBL" id="KAK4184786.1"/>
    </source>
</evidence>
<feature type="chain" id="PRO_5042925370" description="Ecp2 effector protein-like domain-containing protein" evidence="1">
    <location>
        <begin position="20"/>
        <end position="213"/>
    </location>
</feature>
<evidence type="ECO:0000313" key="4">
    <source>
        <dbReference type="Proteomes" id="UP001302126"/>
    </source>
</evidence>